<keyword evidence="1" id="KW-0472">Membrane</keyword>
<dbReference type="HOGENOM" id="CLU_2995138_0_0_9"/>
<dbReference type="EMBL" id="HF563609">
    <property type="protein sequence ID" value="CCP27568.1"/>
    <property type="molecule type" value="Genomic_DNA"/>
</dbReference>
<sequence length="57" mass="6613">MQQRVSGIYVKIHLKWNGILFLEAVSHIILLDIIFKRIYEGSITGKLTDKRSSILKQ</sequence>
<keyword evidence="1" id="KW-0812">Transmembrane</keyword>
<feature type="transmembrane region" description="Helical" evidence="1">
    <location>
        <begin position="16"/>
        <end position="35"/>
    </location>
</feature>
<protein>
    <submittedName>
        <fullName evidence="2">Uncharacterized protein</fullName>
    </submittedName>
</protein>
<dbReference type="AlphaFoldDB" id="L0S6U0"/>
<keyword evidence="1" id="KW-1133">Transmembrane helix</keyword>
<dbReference type="KEGG" id="tae:TepiRe1_2698"/>
<evidence type="ECO:0000256" key="1">
    <source>
        <dbReference type="SAM" id="Phobius"/>
    </source>
</evidence>
<proteinExistence type="predicted"/>
<dbReference type="Proteomes" id="UP000010802">
    <property type="component" value="Chromosome"/>
</dbReference>
<keyword evidence="3" id="KW-1185">Reference proteome</keyword>
<gene>
    <name evidence="2" type="ordered locus">TEPIRE1_2698</name>
</gene>
<accession>L0S6U0</accession>
<evidence type="ECO:0000313" key="3">
    <source>
        <dbReference type="Proteomes" id="UP000010802"/>
    </source>
</evidence>
<name>L0S6U0_TEPAE</name>
<reference evidence="3" key="1">
    <citation type="journal article" date="2013" name="Genome Announc.">
        <title>First genome sequence of a syntrophic acetate-oxidizing bacterium, Tepidanaerobacter acetatoxydans strain Re1.</title>
        <authorList>
            <person name="Manzoor S."/>
            <person name="Bongcam-Rudloff E."/>
            <person name="Schnurer A."/>
            <person name="Muller B."/>
        </authorList>
    </citation>
    <scope>NUCLEOTIDE SEQUENCE [LARGE SCALE GENOMIC DNA]</scope>
    <source>
        <strain evidence="3">Re1</strain>
    </source>
</reference>
<dbReference type="PATRIC" id="fig|1209989.3.peg.3092"/>
<evidence type="ECO:0000313" key="2">
    <source>
        <dbReference type="EMBL" id="CCP27568.1"/>
    </source>
</evidence>
<organism evidence="2 3">
    <name type="scientific">Tepidanaerobacter acetatoxydans (strain DSM 21804 / JCM 16047 / Re1)</name>
    <dbReference type="NCBI Taxonomy" id="1209989"/>
    <lineage>
        <taxon>Bacteria</taxon>
        <taxon>Bacillati</taxon>
        <taxon>Bacillota</taxon>
        <taxon>Clostridia</taxon>
        <taxon>Thermosediminibacterales</taxon>
        <taxon>Tepidanaerobacteraceae</taxon>
        <taxon>Tepidanaerobacter</taxon>
    </lineage>
</organism>